<dbReference type="RefSeq" id="WP_116391133.1">
    <property type="nucleotide sequence ID" value="NZ_QUQO01000001.1"/>
</dbReference>
<name>A0A371RGC8_9PROT</name>
<dbReference type="Gene3D" id="3.40.50.2000">
    <property type="entry name" value="Glycogen Phosphorylase B"/>
    <property type="match status" value="2"/>
</dbReference>
<dbReference type="Proteomes" id="UP000264589">
    <property type="component" value="Unassembled WGS sequence"/>
</dbReference>
<sequence>MSLPPEVLDARVIVVQMGARHRYAVPSIFEKAGLLEAFYTDLCGTSGSGKAAGTLSKLPLPGGIRKKLSNFAGRLPPELIREKTKSFDRPALAYEMRMARATSPAVSAKARQDFDRDWGEAMIAAGYGDATHIYTMMSGQTLEGGRFLEEARHRGLEVAADMTIAPSVERIMEEECRLFPGWDGPVTYCSVYNEDNPHFTRMKEVVTRFVCPSDFVADDIIENWGIDKDRVRIEPYAVNDLFFGIENEPEPGTILFAGSADLRKGIQYLAMAAEILRARGRDYRFRIVGNTTAHIVEQPLCKPLDFVGRVPRERMLAEYKKADLFVLPSVAEGSAGVAYEAMAAGLPSVVTKAVGSPARDGIETSIVPERDPEALANAIEALVEDRAARDRMGTAAKDFARQFAWDLYEDRLIRAVLG</sequence>
<dbReference type="PANTHER" id="PTHR46401:SF2">
    <property type="entry name" value="GLYCOSYLTRANSFERASE WBBK-RELATED"/>
    <property type="match status" value="1"/>
</dbReference>
<evidence type="ECO:0000256" key="1">
    <source>
        <dbReference type="ARBA" id="ARBA00022679"/>
    </source>
</evidence>
<dbReference type="GO" id="GO:0009103">
    <property type="term" value="P:lipopolysaccharide biosynthetic process"/>
    <property type="evidence" value="ECO:0007669"/>
    <property type="project" value="TreeGrafter"/>
</dbReference>
<evidence type="ECO:0000313" key="3">
    <source>
        <dbReference type="Proteomes" id="UP000264589"/>
    </source>
</evidence>
<keyword evidence="1 2" id="KW-0808">Transferase</keyword>
<accession>A0A371RGC8</accession>
<evidence type="ECO:0000313" key="2">
    <source>
        <dbReference type="EMBL" id="RFB04500.1"/>
    </source>
</evidence>
<dbReference type="PANTHER" id="PTHR46401">
    <property type="entry name" value="GLYCOSYLTRANSFERASE WBBK-RELATED"/>
    <property type="match status" value="1"/>
</dbReference>
<dbReference type="EMBL" id="QUQO01000001">
    <property type="protein sequence ID" value="RFB04500.1"/>
    <property type="molecule type" value="Genomic_DNA"/>
</dbReference>
<dbReference type="Pfam" id="PF13692">
    <property type="entry name" value="Glyco_trans_1_4"/>
    <property type="match status" value="1"/>
</dbReference>
<keyword evidence="3" id="KW-1185">Reference proteome</keyword>
<protein>
    <submittedName>
        <fullName evidence="2">Glycosyltransferase</fullName>
    </submittedName>
</protein>
<dbReference type="AlphaFoldDB" id="A0A371RGC8"/>
<dbReference type="InParanoid" id="A0A371RGC8"/>
<dbReference type="OrthoDB" id="9790710at2"/>
<dbReference type="GO" id="GO:0016757">
    <property type="term" value="F:glycosyltransferase activity"/>
    <property type="evidence" value="ECO:0007669"/>
    <property type="project" value="TreeGrafter"/>
</dbReference>
<dbReference type="SUPFAM" id="SSF53756">
    <property type="entry name" value="UDP-Glycosyltransferase/glycogen phosphorylase"/>
    <property type="match status" value="1"/>
</dbReference>
<organism evidence="2 3">
    <name type="scientific">Parvularcula marina</name>
    <dbReference type="NCBI Taxonomy" id="2292771"/>
    <lineage>
        <taxon>Bacteria</taxon>
        <taxon>Pseudomonadati</taxon>
        <taxon>Pseudomonadota</taxon>
        <taxon>Alphaproteobacteria</taxon>
        <taxon>Parvularculales</taxon>
        <taxon>Parvularculaceae</taxon>
        <taxon>Parvularcula</taxon>
    </lineage>
</organism>
<dbReference type="CDD" id="cd03801">
    <property type="entry name" value="GT4_PimA-like"/>
    <property type="match status" value="1"/>
</dbReference>
<comment type="caution">
    <text evidence="2">The sequence shown here is derived from an EMBL/GenBank/DDBJ whole genome shotgun (WGS) entry which is preliminary data.</text>
</comment>
<reference evidence="2 3" key="1">
    <citation type="submission" date="2018-08" db="EMBL/GenBank/DDBJ databases">
        <title>Parvularcula sp. SM1705, isolated from surface water of the South Sea China.</title>
        <authorList>
            <person name="Sun L."/>
        </authorList>
    </citation>
    <scope>NUCLEOTIDE SEQUENCE [LARGE SCALE GENOMIC DNA]</scope>
    <source>
        <strain evidence="2 3">SM1705</strain>
    </source>
</reference>
<gene>
    <name evidence="2" type="ORF">DX908_03875</name>
</gene>
<proteinExistence type="predicted"/>